<dbReference type="EMBL" id="AAHCHO010000006">
    <property type="protein sequence ID" value="EBU5349979.1"/>
    <property type="molecule type" value="Genomic_DNA"/>
</dbReference>
<proteinExistence type="predicted"/>
<dbReference type="Gene3D" id="3.30.1660.10">
    <property type="entry name" value="Flavin-binding protein dodecin"/>
    <property type="match status" value="1"/>
</dbReference>
<evidence type="ECO:0000259" key="3">
    <source>
        <dbReference type="Pfam" id="PF07338"/>
    </source>
</evidence>
<dbReference type="EMBL" id="AAGDMI010000011">
    <property type="protein sequence ID" value="EBM7147543.1"/>
    <property type="molecule type" value="Genomic_DNA"/>
</dbReference>
<organism evidence="5">
    <name type="scientific">Salmonella enterica</name>
    <name type="common">Salmonella choleraesuis</name>
    <dbReference type="NCBI Taxonomy" id="28901"/>
    <lineage>
        <taxon>Bacteria</taxon>
        <taxon>Pseudomonadati</taxon>
        <taxon>Pseudomonadota</taxon>
        <taxon>Gammaproteobacteria</taxon>
        <taxon>Enterobacterales</taxon>
        <taxon>Enterobacteriaceae</taxon>
        <taxon>Salmonella</taxon>
    </lineage>
</organism>
<evidence type="ECO:0000313" key="8">
    <source>
        <dbReference type="EMBL" id="ECF7798954.1"/>
    </source>
</evidence>
<feature type="domain" description="YdgH/BhsA/McbA-like" evidence="3">
    <location>
        <begin position="34"/>
        <end position="89"/>
    </location>
</feature>
<accession>A0A5T6TFP2</accession>
<sequence>MTRSFIALVLLLAINKTASAATEIRDSEIATMKEKLGSVSVNIKNGTFNEATRALSQAADEKGASFFHITSLERAGMSSDIRATAVVYK</sequence>
<gene>
    <name evidence="7" type="ORF">C0O14_13780</name>
    <name evidence="8" type="ORF">C2A64_04980</name>
    <name evidence="6" type="ORF">D3452_09120</name>
    <name evidence="5" type="ORF">D3R27_05350</name>
    <name evidence="4" type="ORF">EAB33_05085</name>
    <name evidence="9" type="ORF">FZ253_19225</name>
</gene>
<dbReference type="InterPro" id="IPR025543">
    <property type="entry name" value="Dodecin-like"/>
</dbReference>
<dbReference type="Pfam" id="PF07338">
    <property type="entry name" value="YdgH_BhsA-like"/>
    <property type="match status" value="1"/>
</dbReference>
<evidence type="ECO:0000313" key="5">
    <source>
        <dbReference type="EMBL" id="EBM6791844.1"/>
    </source>
</evidence>
<keyword evidence="1 2" id="KW-0732">Signal</keyword>
<name>A0A5T6TFP2_SALER</name>
<evidence type="ECO:0000256" key="2">
    <source>
        <dbReference type="SAM" id="SignalP"/>
    </source>
</evidence>
<feature type="signal peptide" evidence="2">
    <location>
        <begin position="1"/>
        <end position="20"/>
    </location>
</feature>
<evidence type="ECO:0000313" key="7">
    <source>
        <dbReference type="EMBL" id="EBU5349979.1"/>
    </source>
</evidence>
<dbReference type="InterPro" id="IPR036275">
    <property type="entry name" value="YdgH-like_sf"/>
</dbReference>
<dbReference type="RefSeq" id="WP_032677172.1">
    <property type="nucleotide sequence ID" value="NZ_JYPQ01000015.1"/>
</dbReference>
<reference evidence="5" key="1">
    <citation type="submission" date="2018-09" db="EMBL/GenBank/DDBJ databases">
        <authorList>
            <consortium name="PulseNet: The National Subtyping Network for Foodborne Disease Surveillance"/>
            <person name="Tarr C.L."/>
            <person name="Trees E."/>
            <person name="Katz L.S."/>
            <person name="Carleton-Romer H.A."/>
            <person name="Stroika S."/>
            <person name="Kucerova Z."/>
            <person name="Roache K.F."/>
            <person name="Sabol A.L."/>
            <person name="Besser J."/>
            <person name="Gerner-Smidt P."/>
        </authorList>
    </citation>
    <scope>NUCLEOTIDE SEQUENCE</scope>
    <source>
        <strain evidence="7">2009K1310</strain>
        <strain evidence="8">PNUSAS028423</strain>
        <strain evidence="6">PNUSAS052936</strain>
        <strain evidence="5">PNUSAS053120</strain>
        <strain evidence="4">PNUSAS056972</strain>
        <strain evidence="9">PNUSAS094379</strain>
    </source>
</reference>
<dbReference type="SUPFAM" id="SSF159871">
    <property type="entry name" value="YdgH-like"/>
    <property type="match status" value="1"/>
</dbReference>
<dbReference type="EMBL" id="AAGDJL010000003">
    <property type="protein sequence ID" value="EBM6791844.1"/>
    <property type="molecule type" value="Genomic_DNA"/>
</dbReference>
<dbReference type="AlphaFoldDB" id="A0A5T6TFP2"/>
<dbReference type="PANTHER" id="PTHR34156">
    <property type="entry name" value="OUTER MEMBRANE PROTEIN-RELATED-RELATED"/>
    <property type="match status" value="1"/>
</dbReference>
<evidence type="ECO:0000313" key="9">
    <source>
        <dbReference type="EMBL" id="ECQ2398746.1"/>
    </source>
</evidence>
<feature type="chain" id="PRO_5033500675" evidence="2">
    <location>
        <begin position="21"/>
        <end position="89"/>
    </location>
</feature>
<evidence type="ECO:0000256" key="1">
    <source>
        <dbReference type="ARBA" id="ARBA00022729"/>
    </source>
</evidence>
<evidence type="ECO:0000313" key="6">
    <source>
        <dbReference type="EMBL" id="EBM7147543.1"/>
    </source>
</evidence>
<protein>
    <submittedName>
        <fullName evidence="5">DUF1471 domain-containing protein</fullName>
    </submittedName>
</protein>
<comment type="caution">
    <text evidence="5">The sequence shown here is derived from an EMBL/GenBank/DDBJ whole genome shotgun (WGS) entry which is preliminary data.</text>
</comment>
<dbReference type="InterPro" id="IPR051096">
    <property type="entry name" value="BhsA/McbA_stress_biofilm_assoc"/>
</dbReference>
<dbReference type="EMBL" id="AACTXT010000006">
    <property type="protein sequence ID" value="EAM1282959.1"/>
    <property type="molecule type" value="Genomic_DNA"/>
</dbReference>
<dbReference type="EMBL" id="AAKAEB010000048">
    <property type="protein sequence ID" value="ECQ2398746.1"/>
    <property type="molecule type" value="Genomic_DNA"/>
</dbReference>
<evidence type="ECO:0000313" key="4">
    <source>
        <dbReference type="EMBL" id="EAM1282959.1"/>
    </source>
</evidence>
<dbReference type="EMBL" id="AAIMHF010000003">
    <property type="protein sequence ID" value="ECF7798954.1"/>
    <property type="molecule type" value="Genomic_DNA"/>
</dbReference>
<dbReference type="InterPro" id="IPR010854">
    <property type="entry name" value="YdgH/BhsA/McbA-like_dom"/>
</dbReference>